<dbReference type="EMBL" id="JBDIVE010000002">
    <property type="protein sequence ID" value="MEN3067632.1"/>
    <property type="molecule type" value="Genomic_DNA"/>
</dbReference>
<name>A0ABU9YVH2_9RHOO</name>
<dbReference type="Proteomes" id="UP001410394">
    <property type="component" value="Unassembled WGS sequence"/>
</dbReference>
<protein>
    <submittedName>
        <fullName evidence="2">Type II secretion system protein</fullName>
    </submittedName>
</protein>
<evidence type="ECO:0000313" key="3">
    <source>
        <dbReference type="Proteomes" id="UP001410394"/>
    </source>
</evidence>
<gene>
    <name evidence="2" type="ORF">ABDB84_04010</name>
</gene>
<reference evidence="2 3" key="1">
    <citation type="journal article" date="2018" name="Int. J. Syst. Evol. Microbiol.">
        <title>Uliginosibacterium sediminicola sp. nov., isolated from freshwater sediment.</title>
        <authorList>
            <person name="Hwang W.M."/>
            <person name="Kim S.M."/>
            <person name="Kang K."/>
            <person name="Ahn T.Y."/>
        </authorList>
    </citation>
    <scope>NUCLEOTIDE SEQUENCE [LARGE SCALE GENOMIC DNA]</scope>
    <source>
        <strain evidence="2 3">M1-21</strain>
    </source>
</reference>
<dbReference type="RefSeq" id="WP_345918402.1">
    <property type="nucleotide sequence ID" value="NZ_JBDIVE010000002.1"/>
</dbReference>
<evidence type="ECO:0000256" key="1">
    <source>
        <dbReference type="SAM" id="MobiDB-lite"/>
    </source>
</evidence>
<comment type="caution">
    <text evidence="2">The sequence shown here is derived from an EMBL/GenBank/DDBJ whole genome shotgun (WGS) entry which is preliminary data.</text>
</comment>
<keyword evidence="3" id="KW-1185">Reference proteome</keyword>
<feature type="region of interest" description="Disordered" evidence="1">
    <location>
        <begin position="162"/>
        <end position="191"/>
    </location>
</feature>
<feature type="compositionally biased region" description="Polar residues" evidence="1">
    <location>
        <begin position="168"/>
        <end position="191"/>
    </location>
</feature>
<evidence type="ECO:0000313" key="2">
    <source>
        <dbReference type="EMBL" id="MEN3067632.1"/>
    </source>
</evidence>
<organism evidence="2 3">
    <name type="scientific">Uliginosibacterium sediminicola</name>
    <dbReference type="NCBI Taxonomy" id="2024550"/>
    <lineage>
        <taxon>Bacteria</taxon>
        <taxon>Pseudomonadati</taxon>
        <taxon>Pseudomonadota</taxon>
        <taxon>Betaproteobacteria</taxon>
        <taxon>Rhodocyclales</taxon>
        <taxon>Zoogloeaceae</taxon>
        <taxon>Uliginosibacterium</taxon>
    </lineage>
</organism>
<accession>A0ABU9YVH2</accession>
<sequence>MARARGFTYIGLLIAVAIIAVAAAAALQIGAVAQRRAAEEELLGIGLEFKAAIRSYFETTPVGMPTGAPRRLEDLLRDPRFPGVKRHLRKIYSDPLTGSNDWGIVRSDDGGILGVYSKAPGVPIRQENFPDEFFHFKHGQSYKRWVFVYGVVCTDAGCELPNDEDKPQQNAAQPNLTQPNFMQPSSPQAQP</sequence>
<proteinExistence type="predicted"/>